<dbReference type="InterPro" id="IPR046541">
    <property type="entry name" value="DUF6606"/>
</dbReference>
<name>A0A428RKV6_9HYPO</name>
<dbReference type="AlphaFoldDB" id="A0A428RKV6"/>
<evidence type="ECO:0000313" key="2">
    <source>
        <dbReference type="EMBL" id="RSL78160.1"/>
    </source>
</evidence>
<evidence type="ECO:0000313" key="3">
    <source>
        <dbReference type="Proteomes" id="UP000287144"/>
    </source>
</evidence>
<reference evidence="2 3" key="1">
    <citation type="submission" date="2017-06" db="EMBL/GenBank/DDBJ databases">
        <title>Comparative genomic analysis of Ambrosia Fusariam Clade fungi.</title>
        <authorList>
            <person name="Stajich J.E."/>
            <person name="Carrillo J."/>
            <person name="Kijimoto T."/>
            <person name="Eskalen A."/>
            <person name="O'Donnell K."/>
            <person name="Kasson M."/>
        </authorList>
    </citation>
    <scope>NUCLEOTIDE SEQUENCE [LARGE SCALE GENOMIC DNA]</scope>
    <source>
        <strain evidence="2 3">NRRL62579</strain>
    </source>
</reference>
<dbReference type="Proteomes" id="UP000287144">
    <property type="component" value="Unassembled WGS sequence"/>
</dbReference>
<proteinExistence type="predicted"/>
<feature type="domain" description="DUF6606" evidence="1">
    <location>
        <begin position="19"/>
        <end position="108"/>
    </location>
</feature>
<protein>
    <recommendedName>
        <fullName evidence="1">DUF6606 domain-containing protein</fullName>
    </recommendedName>
</protein>
<accession>A0A428RKV6</accession>
<keyword evidence="3" id="KW-1185">Reference proteome</keyword>
<dbReference type="Pfam" id="PF20255">
    <property type="entry name" value="DUF6606"/>
    <property type="match status" value="1"/>
</dbReference>
<comment type="caution">
    <text evidence="2">The sequence shown here is derived from an EMBL/GenBank/DDBJ whole genome shotgun (WGS) entry which is preliminary data.</text>
</comment>
<sequence>MPYTNADSENLTNKDMEYLYHHLFLPAKLPDGDDNCPKDERLLMSFVRHSLESFLMKTDSEAGAAIKACSVMIERLQKSKNAHGFLSAGGVQNVLQQLSLEGTALQHILN</sequence>
<dbReference type="STRING" id="1325735.A0A428RKV6"/>
<gene>
    <name evidence="2" type="ORF">CEP52_017658</name>
</gene>
<dbReference type="EMBL" id="NKCK01000729">
    <property type="protein sequence ID" value="RSL78160.1"/>
    <property type="molecule type" value="Genomic_DNA"/>
</dbReference>
<organism evidence="2 3">
    <name type="scientific">Fusarium oligoseptatum</name>
    <dbReference type="NCBI Taxonomy" id="2604345"/>
    <lineage>
        <taxon>Eukaryota</taxon>
        <taxon>Fungi</taxon>
        <taxon>Dikarya</taxon>
        <taxon>Ascomycota</taxon>
        <taxon>Pezizomycotina</taxon>
        <taxon>Sordariomycetes</taxon>
        <taxon>Hypocreomycetidae</taxon>
        <taxon>Hypocreales</taxon>
        <taxon>Nectriaceae</taxon>
        <taxon>Fusarium</taxon>
        <taxon>Fusarium solani species complex</taxon>
    </lineage>
</organism>
<evidence type="ECO:0000259" key="1">
    <source>
        <dbReference type="Pfam" id="PF20255"/>
    </source>
</evidence>